<gene>
    <name evidence="1" type="ORF">RY67_1530</name>
</gene>
<accession>A0A0M4MF21</accession>
<protein>
    <submittedName>
        <fullName evidence="1">Uncharacterized protein</fullName>
    </submittedName>
</protein>
<name>A0A0M4MF21_BIFLI</name>
<dbReference type="Proteomes" id="UP000067206">
    <property type="component" value="Chromosome"/>
</dbReference>
<dbReference type="AlphaFoldDB" id="A0A0M4MF21"/>
<evidence type="ECO:0000313" key="2">
    <source>
        <dbReference type="Proteomes" id="UP000067206"/>
    </source>
</evidence>
<reference evidence="1 2" key="1">
    <citation type="submission" date="2014-12" db="EMBL/GenBank/DDBJ databases">
        <title>Complete genome sequence of Bifidobacterium longum subsp. infantis BT1.</title>
        <authorList>
            <person name="Kim J.F."/>
            <person name="Kwak M.-J."/>
        </authorList>
    </citation>
    <scope>NUCLEOTIDE SEQUENCE [LARGE SCALE GENOMIC DNA]</scope>
    <source>
        <strain evidence="1 2">BT1</strain>
    </source>
</reference>
<dbReference type="EMBL" id="CP010411">
    <property type="protein sequence ID" value="ALE09549.1"/>
    <property type="molecule type" value="Genomic_DNA"/>
</dbReference>
<organism evidence="1 2">
    <name type="scientific">Bifidobacterium longum subsp. infantis</name>
    <dbReference type="NCBI Taxonomy" id="1682"/>
    <lineage>
        <taxon>Bacteria</taxon>
        <taxon>Bacillati</taxon>
        <taxon>Actinomycetota</taxon>
        <taxon>Actinomycetes</taxon>
        <taxon>Bifidobacteriales</taxon>
        <taxon>Bifidobacteriaceae</taxon>
        <taxon>Bifidobacterium</taxon>
    </lineage>
</organism>
<sequence length="80" mass="8872">MREILEHHARRAQPFGPHAQPISHTCNDGIAIITNIDSHITTVRTGRLRNAYALVRHDVATASQNGRNPATIGIYNTFSQ</sequence>
<evidence type="ECO:0000313" key="1">
    <source>
        <dbReference type="EMBL" id="ALE09549.1"/>
    </source>
</evidence>
<proteinExistence type="predicted"/>